<protein>
    <submittedName>
        <fullName evidence="3">Addiction module antitoxin, RelB/DinJ family</fullName>
    </submittedName>
</protein>
<dbReference type="AlphaFoldDB" id="A0A380S5Q0"/>
<dbReference type="InterPro" id="IPR013321">
    <property type="entry name" value="Arc_rbn_hlx_hlx"/>
</dbReference>
<proteinExistence type="inferred from homology"/>
<dbReference type="PANTHER" id="PTHR38781">
    <property type="entry name" value="ANTITOXIN DINJ-RELATED"/>
    <property type="match status" value="1"/>
</dbReference>
<evidence type="ECO:0000256" key="2">
    <source>
        <dbReference type="ARBA" id="ARBA00022649"/>
    </source>
</evidence>
<dbReference type="GO" id="GO:0006355">
    <property type="term" value="P:regulation of DNA-templated transcription"/>
    <property type="evidence" value="ECO:0007669"/>
    <property type="project" value="InterPro"/>
</dbReference>
<accession>A0A380S5Q0</accession>
<comment type="similarity">
    <text evidence="1">Belongs to the RelB/DinJ antitoxin family.</text>
</comment>
<keyword evidence="2" id="KW-1277">Toxin-antitoxin system</keyword>
<dbReference type="Pfam" id="PF04221">
    <property type="entry name" value="RelB"/>
    <property type="match status" value="1"/>
</dbReference>
<dbReference type="PANTHER" id="PTHR38781:SF1">
    <property type="entry name" value="ANTITOXIN DINJ-RELATED"/>
    <property type="match status" value="1"/>
</dbReference>
<dbReference type="EMBL" id="UHJL01000002">
    <property type="protein sequence ID" value="SUQ24313.1"/>
    <property type="molecule type" value="Genomic_DNA"/>
</dbReference>
<dbReference type="Gene3D" id="1.10.1220.10">
    <property type="entry name" value="Met repressor-like"/>
    <property type="match status" value="1"/>
</dbReference>
<name>A0A380S5Q0_FIBSU</name>
<organism evidence="3 4">
    <name type="scientific">Fibrobacter succinogenes</name>
    <name type="common">Bacteroides succinogenes</name>
    <dbReference type="NCBI Taxonomy" id="833"/>
    <lineage>
        <taxon>Bacteria</taxon>
        <taxon>Pseudomonadati</taxon>
        <taxon>Fibrobacterota</taxon>
        <taxon>Fibrobacteria</taxon>
        <taxon>Fibrobacterales</taxon>
        <taxon>Fibrobacteraceae</taxon>
        <taxon>Fibrobacter</taxon>
    </lineage>
</organism>
<dbReference type="GO" id="GO:0006351">
    <property type="term" value="P:DNA-templated transcription"/>
    <property type="evidence" value="ECO:0007669"/>
    <property type="project" value="TreeGrafter"/>
</dbReference>
<evidence type="ECO:0000256" key="1">
    <source>
        <dbReference type="ARBA" id="ARBA00010562"/>
    </source>
</evidence>
<gene>
    <name evidence="3" type="ORF">SAMN05661053_1709</name>
</gene>
<dbReference type="InterPro" id="IPR007337">
    <property type="entry name" value="RelB/DinJ"/>
</dbReference>
<evidence type="ECO:0000313" key="3">
    <source>
        <dbReference type="EMBL" id="SUQ24313.1"/>
    </source>
</evidence>
<dbReference type="NCBIfam" id="TIGR02384">
    <property type="entry name" value="RelB_DinJ"/>
    <property type="match status" value="1"/>
</dbReference>
<dbReference type="Proteomes" id="UP000255423">
    <property type="component" value="Unassembled WGS sequence"/>
</dbReference>
<sequence length="100" mass="11371">MNKTANLYARIEPDVKEQAENILETLGISVSSAINMFYKQIILQQGIPFDVKLPKAPENAAKWSKERLDTELEKGYNDMLKGRTRPAAMVLSDVKKKYKV</sequence>
<dbReference type="RefSeq" id="WP_074209231.1">
    <property type="nucleotide sequence ID" value="NZ_UHJL01000002.1"/>
</dbReference>
<reference evidence="3 4" key="1">
    <citation type="submission" date="2017-08" db="EMBL/GenBank/DDBJ databases">
        <authorList>
            <person name="de Groot N.N."/>
        </authorList>
    </citation>
    <scope>NUCLEOTIDE SEQUENCE [LARGE SCALE GENOMIC DNA]</scope>
    <source>
        <strain evidence="3 4">HM2</strain>
    </source>
</reference>
<evidence type="ECO:0000313" key="4">
    <source>
        <dbReference type="Proteomes" id="UP000255423"/>
    </source>
</evidence>